<dbReference type="Pfam" id="PF00583">
    <property type="entry name" value="Acetyltransf_1"/>
    <property type="match status" value="1"/>
</dbReference>
<dbReference type="GO" id="GO:0016747">
    <property type="term" value="F:acyltransferase activity, transferring groups other than amino-acyl groups"/>
    <property type="evidence" value="ECO:0007669"/>
    <property type="project" value="InterPro"/>
</dbReference>
<proteinExistence type="predicted"/>
<dbReference type="Gene3D" id="3.40.630.30">
    <property type="match status" value="1"/>
</dbReference>
<keyword evidence="3" id="KW-1185">Reference proteome</keyword>
<dbReference type="PROSITE" id="PS51186">
    <property type="entry name" value="GNAT"/>
    <property type="match status" value="1"/>
</dbReference>
<accession>A0A7X2S2P0</accession>
<dbReference type="AlphaFoldDB" id="A0A7X2S2P0"/>
<sequence>MLRSREFTGQDLRLFIDWAAESPEWEAYETDASAIEEYMRRYDMYRGSWLVWEQHGEPAAITFSVEWAPSNEKAWIGTVIVNPAKRQTGIAKAVISSLAGHFKEKGHKVLFAGVPEKRHDWVLFLGAAGFEQFKLEEEHMIMLRPLQ</sequence>
<evidence type="ECO:0000313" key="2">
    <source>
        <dbReference type="EMBL" id="MTH52577.1"/>
    </source>
</evidence>
<dbReference type="EMBL" id="WMIB01000002">
    <property type="protein sequence ID" value="MTH52577.1"/>
    <property type="molecule type" value="Genomic_DNA"/>
</dbReference>
<dbReference type="Proteomes" id="UP000434639">
    <property type="component" value="Unassembled WGS sequence"/>
</dbReference>
<comment type="caution">
    <text evidence="2">The sequence shown here is derived from an EMBL/GenBank/DDBJ whole genome shotgun (WGS) entry which is preliminary data.</text>
</comment>
<feature type="domain" description="N-acetyltransferase" evidence="1">
    <location>
        <begin position="2"/>
        <end position="147"/>
    </location>
</feature>
<protein>
    <submittedName>
        <fullName evidence="2">GNAT family N-acetyltransferase</fullName>
    </submittedName>
</protein>
<dbReference type="InterPro" id="IPR000182">
    <property type="entry name" value="GNAT_dom"/>
</dbReference>
<reference evidence="2 3" key="1">
    <citation type="journal article" date="2017" name="Int. J. Syst. Evol. Microbiol.">
        <title>Bacillus mangrovi sp. nov., isolated from a sediment sample from a mangrove forest.</title>
        <authorList>
            <person name="Gupta V."/>
            <person name="Singh P.K."/>
            <person name="Korpole S."/>
            <person name="Tanuku N.R.S."/>
            <person name="Pinnaka A.K."/>
        </authorList>
    </citation>
    <scope>NUCLEOTIDE SEQUENCE [LARGE SCALE GENOMIC DNA]</scope>
    <source>
        <strain evidence="2 3">KCTC 33872</strain>
    </source>
</reference>
<gene>
    <name evidence="2" type="ORF">GKZ89_04090</name>
</gene>
<keyword evidence="2" id="KW-0808">Transferase</keyword>
<evidence type="ECO:0000259" key="1">
    <source>
        <dbReference type="PROSITE" id="PS51186"/>
    </source>
</evidence>
<organism evidence="2 3">
    <name type="scientific">Metabacillus mangrovi</name>
    <dbReference type="NCBI Taxonomy" id="1491830"/>
    <lineage>
        <taxon>Bacteria</taxon>
        <taxon>Bacillati</taxon>
        <taxon>Bacillota</taxon>
        <taxon>Bacilli</taxon>
        <taxon>Bacillales</taxon>
        <taxon>Bacillaceae</taxon>
        <taxon>Metabacillus</taxon>
    </lineage>
</organism>
<dbReference type="SUPFAM" id="SSF55729">
    <property type="entry name" value="Acyl-CoA N-acyltransferases (Nat)"/>
    <property type="match status" value="1"/>
</dbReference>
<name>A0A7X2S2P0_9BACI</name>
<dbReference type="CDD" id="cd04301">
    <property type="entry name" value="NAT_SF"/>
    <property type="match status" value="1"/>
</dbReference>
<evidence type="ECO:0000313" key="3">
    <source>
        <dbReference type="Proteomes" id="UP000434639"/>
    </source>
</evidence>
<dbReference type="RefSeq" id="WP_155111131.1">
    <property type="nucleotide sequence ID" value="NZ_WMIB01000002.1"/>
</dbReference>
<dbReference type="OrthoDB" id="2934055at2"/>
<dbReference type="InterPro" id="IPR016181">
    <property type="entry name" value="Acyl_CoA_acyltransferase"/>
</dbReference>